<evidence type="ECO:0000256" key="1">
    <source>
        <dbReference type="SAM" id="MobiDB-lite"/>
    </source>
</evidence>
<evidence type="ECO:0000313" key="3">
    <source>
        <dbReference type="EMBL" id="TWH17119.1"/>
    </source>
</evidence>
<protein>
    <submittedName>
        <fullName evidence="3">Putative alpha/beta hydrolase family protein DUF2235</fullName>
    </submittedName>
</protein>
<keyword evidence="3" id="KW-0378">Hydrolase</keyword>
<dbReference type="InterPro" id="IPR018712">
    <property type="entry name" value="Tle1-like_cat"/>
</dbReference>
<reference evidence="3 4" key="1">
    <citation type="submission" date="2019-07" db="EMBL/GenBank/DDBJ databases">
        <title>Genome sequencing of lignin-degrading bacterial isolates.</title>
        <authorList>
            <person name="Gladden J."/>
        </authorList>
    </citation>
    <scope>NUCLEOTIDE SEQUENCE [LARGE SCALE GENOMIC DNA]</scope>
    <source>
        <strain evidence="3 4">J45</strain>
    </source>
</reference>
<proteinExistence type="predicted"/>
<gene>
    <name evidence="3" type="ORF">L618_000200002000</name>
</gene>
<dbReference type="AlphaFoldDB" id="A0A562E5E5"/>
<evidence type="ECO:0000259" key="2">
    <source>
        <dbReference type="Pfam" id="PF09994"/>
    </source>
</evidence>
<name>A0A562E5E5_RHORH</name>
<comment type="caution">
    <text evidence="3">The sequence shown here is derived from an EMBL/GenBank/DDBJ whole genome shotgun (WGS) entry which is preliminary data.</text>
</comment>
<evidence type="ECO:0000313" key="4">
    <source>
        <dbReference type="Proteomes" id="UP000317573"/>
    </source>
</evidence>
<dbReference type="GO" id="GO:0016787">
    <property type="term" value="F:hydrolase activity"/>
    <property type="evidence" value="ECO:0007669"/>
    <property type="project" value="UniProtKB-KW"/>
</dbReference>
<feature type="compositionally biased region" description="Low complexity" evidence="1">
    <location>
        <begin position="417"/>
        <end position="429"/>
    </location>
</feature>
<dbReference type="Pfam" id="PF09994">
    <property type="entry name" value="T6SS_Tle1-like_cat"/>
    <property type="match status" value="1"/>
</dbReference>
<sequence>MPQPGTSTQPTEITQKVARRKGSKNIVLCFDGTGNEIRAKGNTNVVRLFRALENTTGEQVTYYDPGVGTFSSAGASTRVGQRISRTLGLAFGVGIKTNLAEAYTFLMKQWEPGDRIYLFGFSRGAHTARAFAAMLHLVGLPRASSENLVQYAIAAYARRRSWESDDFACAEQFATTVCRASNGTFSVPVHYLGIWDSVSAPGIFEKDHHFEKTAELPNVESGRHAISIDEYRRPYRVDKVANDRIEEVWFSGVHSDVGGGFEDCRLADISLRWVLEGALDHGVLLRRTVSLRQLPKPEQTSATATPTRMSRIWWLIGRGTREILGGTRSPEGLKVHESVRLREDRLAARLRNPHWVDPEWYTPKRYDLEVSGYTNRRTAPLRPDRRSRRTGVGHNSRERDSSADLALRWRRSGSVPASSSARRYASAASPFRPTRASNSARATTYGP</sequence>
<feature type="domain" description="T6SS Phospholipase effector Tle1-like catalytic" evidence="2">
    <location>
        <begin position="24"/>
        <end position="276"/>
    </location>
</feature>
<dbReference type="PANTHER" id="PTHR33840">
    <property type="match status" value="1"/>
</dbReference>
<organism evidence="3 4">
    <name type="scientific">Rhodococcus rhodochrous J45</name>
    <dbReference type="NCBI Taxonomy" id="935266"/>
    <lineage>
        <taxon>Bacteria</taxon>
        <taxon>Bacillati</taxon>
        <taxon>Actinomycetota</taxon>
        <taxon>Actinomycetes</taxon>
        <taxon>Mycobacteriales</taxon>
        <taxon>Nocardiaceae</taxon>
        <taxon>Rhodococcus</taxon>
    </lineage>
</organism>
<feature type="compositionally biased region" description="Polar residues" evidence="1">
    <location>
        <begin position="435"/>
        <end position="447"/>
    </location>
</feature>
<dbReference type="Proteomes" id="UP000317573">
    <property type="component" value="Unassembled WGS sequence"/>
</dbReference>
<feature type="region of interest" description="Disordered" evidence="1">
    <location>
        <begin position="377"/>
        <end position="447"/>
    </location>
</feature>
<dbReference type="EMBL" id="VLJT01000017">
    <property type="protein sequence ID" value="TWH17119.1"/>
    <property type="molecule type" value="Genomic_DNA"/>
</dbReference>
<dbReference type="InterPro" id="IPR029058">
    <property type="entry name" value="AB_hydrolase_fold"/>
</dbReference>
<dbReference type="SUPFAM" id="SSF53474">
    <property type="entry name" value="alpha/beta-Hydrolases"/>
    <property type="match status" value="1"/>
</dbReference>
<dbReference type="PANTHER" id="PTHR33840:SF1">
    <property type="entry name" value="TLE1 PHOSPHOLIPASE DOMAIN-CONTAINING PROTEIN"/>
    <property type="match status" value="1"/>
</dbReference>
<accession>A0A562E5E5</accession>